<evidence type="ECO:0000313" key="2">
    <source>
        <dbReference type="Proteomes" id="UP000092839"/>
    </source>
</evidence>
<protein>
    <submittedName>
        <fullName evidence="1">Uncharacterized protein</fullName>
    </submittedName>
</protein>
<dbReference type="EMBL" id="CP016428">
    <property type="protein sequence ID" value="ANW00349.1"/>
    <property type="molecule type" value="Genomic_DNA"/>
</dbReference>
<evidence type="ECO:0000313" key="1">
    <source>
        <dbReference type="EMBL" id="ANW00349.1"/>
    </source>
</evidence>
<accession>A0A1B1UC53</accession>
<sequence length="67" mass="7466">MQGAIERVMQAYTMIANLTPDQAQATRERLAAHLAGMNADEKALAVEGLRYLRGPDRVTKRRIARKA</sequence>
<dbReference type="AlphaFoldDB" id="A0A1B1UC53"/>
<dbReference type="KEGG" id="bic:LMTR13_09390"/>
<name>A0A1B1UC53_9BRAD</name>
<gene>
    <name evidence="1" type="ORF">LMTR13_09390</name>
</gene>
<proteinExistence type="predicted"/>
<keyword evidence="2" id="KW-1185">Reference proteome</keyword>
<organism evidence="1 2">
    <name type="scientific">Bradyrhizobium icense</name>
    <dbReference type="NCBI Taxonomy" id="1274631"/>
    <lineage>
        <taxon>Bacteria</taxon>
        <taxon>Pseudomonadati</taxon>
        <taxon>Pseudomonadota</taxon>
        <taxon>Alphaproteobacteria</taxon>
        <taxon>Hyphomicrobiales</taxon>
        <taxon>Nitrobacteraceae</taxon>
        <taxon>Bradyrhizobium</taxon>
    </lineage>
</organism>
<dbReference type="Proteomes" id="UP000092839">
    <property type="component" value="Chromosome"/>
</dbReference>
<reference evidence="1 2" key="1">
    <citation type="submission" date="2016-07" db="EMBL/GenBank/DDBJ databases">
        <title>Complete genome sequence of Bradyrhizobium icense LMTR 13T, a potential inoculant strain isolated from lima bean (Phaseolus lunatus) in Peru.</title>
        <authorList>
            <person name="Ormeno-Orrillo E."/>
            <person name="Duran D."/>
            <person name="Rogel M.A."/>
            <person name="Rey L."/>
            <person name="Imperial J."/>
            <person name="Ruiz-Argueso T."/>
            <person name="Martinez-Romero E."/>
        </authorList>
    </citation>
    <scope>NUCLEOTIDE SEQUENCE [LARGE SCALE GENOMIC DNA]</scope>
    <source>
        <strain evidence="1 2">LMTR 13</strain>
    </source>
</reference>